<gene>
    <name evidence="2" type="ORF">FYJ50_02440</name>
</gene>
<dbReference type="Proteomes" id="UP000470082">
    <property type="component" value="Unassembled WGS sequence"/>
</dbReference>
<dbReference type="RefSeq" id="WP_154459459.1">
    <property type="nucleotide sequence ID" value="NZ_VUMM01000003.1"/>
</dbReference>
<proteinExistence type="predicted"/>
<evidence type="ECO:0000259" key="1">
    <source>
        <dbReference type="PROSITE" id="PS51154"/>
    </source>
</evidence>
<dbReference type="SUPFAM" id="SSF52949">
    <property type="entry name" value="Macro domain-like"/>
    <property type="match status" value="1"/>
</dbReference>
<dbReference type="InterPro" id="IPR043472">
    <property type="entry name" value="Macro_dom-like"/>
</dbReference>
<dbReference type="PANTHER" id="PTHR11106:SF27">
    <property type="entry name" value="MACRO DOMAIN-CONTAINING PROTEIN"/>
    <property type="match status" value="1"/>
</dbReference>
<keyword evidence="3" id="KW-1185">Reference proteome</keyword>
<dbReference type="EMBL" id="VUMM01000003">
    <property type="protein sequence ID" value="MSS00985.1"/>
    <property type="molecule type" value="Genomic_DNA"/>
</dbReference>
<sequence length="198" mass="22676">MKVDAIVNSANPDPVVGLGVDAGIHKKASPSLWEARKKIDPIEPGNACITEGYNLNARYVIHTAGPVWKNGLFKEEECLASCYRNSLYLAKQYHCSSIAFPLISTGNYGFPKPRALQIAIEQIHDFLLKYEMRVYLVVFEKESYVLSEKLYQSIKSYIDENYIQEKSFEEYEACKSTHWCSSLWKIHNIKYDYGKTAE</sequence>
<dbReference type="PROSITE" id="PS51154">
    <property type="entry name" value="MACRO"/>
    <property type="match status" value="1"/>
</dbReference>
<dbReference type="SMART" id="SM00506">
    <property type="entry name" value="A1pp"/>
    <property type="match status" value="1"/>
</dbReference>
<name>A0A7X2N1Y9_9FIRM</name>
<dbReference type="Pfam" id="PF01661">
    <property type="entry name" value="Macro"/>
    <property type="match status" value="1"/>
</dbReference>
<evidence type="ECO:0000313" key="2">
    <source>
        <dbReference type="EMBL" id="MSS00985.1"/>
    </source>
</evidence>
<protein>
    <recommendedName>
        <fullName evidence="1">Macro domain-containing protein</fullName>
    </recommendedName>
</protein>
<dbReference type="PANTHER" id="PTHR11106">
    <property type="entry name" value="GANGLIOSIDE INDUCED DIFFERENTIATION ASSOCIATED PROTEIN 2-RELATED"/>
    <property type="match status" value="1"/>
</dbReference>
<dbReference type="AlphaFoldDB" id="A0A7X2N1Y9"/>
<organism evidence="2 3">
    <name type="scientific">Floccifex porci</name>
    <dbReference type="NCBI Taxonomy" id="2606629"/>
    <lineage>
        <taxon>Bacteria</taxon>
        <taxon>Bacillati</taxon>
        <taxon>Bacillota</taxon>
        <taxon>Erysipelotrichia</taxon>
        <taxon>Erysipelotrichales</taxon>
        <taxon>Erysipelotrichaceae</taxon>
        <taxon>Floccifex</taxon>
    </lineage>
</organism>
<dbReference type="Gene3D" id="3.40.220.10">
    <property type="entry name" value="Leucine Aminopeptidase, subunit E, domain 1"/>
    <property type="match status" value="1"/>
</dbReference>
<reference evidence="2 3" key="1">
    <citation type="submission" date="2019-08" db="EMBL/GenBank/DDBJ databases">
        <title>In-depth cultivation of the pig gut microbiome towards novel bacterial diversity and tailored functional studies.</title>
        <authorList>
            <person name="Wylensek D."/>
            <person name="Hitch T.C.A."/>
            <person name="Clavel T."/>
        </authorList>
    </citation>
    <scope>NUCLEOTIDE SEQUENCE [LARGE SCALE GENOMIC DNA]</scope>
    <source>
        <strain evidence="2 3">LKV-178-WT-2G</strain>
    </source>
</reference>
<feature type="domain" description="Macro" evidence="1">
    <location>
        <begin position="1"/>
        <end position="155"/>
    </location>
</feature>
<evidence type="ECO:0000313" key="3">
    <source>
        <dbReference type="Proteomes" id="UP000470082"/>
    </source>
</evidence>
<accession>A0A7X2N1Y9</accession>
<comment type="caution">
    <text evidence="2">The sequence shown here is derived from an EMBL/GenBank/DDBJ whole genome shotgun (WGS) entry which is preliminary data.</text>
</comment>
<dbReference type="InterPro" id="IPR002589">
    <property type="entry name" value="Macro_dom"/>
</dbReference>